<feature type="domain" description="HNH nuclease" evidence="1">
    <location>
        <begin position="186"/>
        <end position="236"/>
    </location>
</feature>
<sequence>MRPAWLLGGGDSFVGENLHRQGSIRAALSSSLAACHVYRERGSSIVVVCRSPLDGGVALDFSFNAANSPCLHSFQNCRRRHRDSVGLVSAVSVTTTEWADEESDAVDEYDKELTQYRGLVLDVSYRPINVVCWRRALCLEVLEKADVLEYYDEVISSPSKPFAIPAVLRITDYLHKPVHSKVKLTLNRKNIFLRDRFRCQYCGTRENLTLDHVIPLSRGGEWTWQNLVTACTDCNSKKGNKTLEESKMQLLRAPKEPRDLDSQNLPSNYAAFRTLQNSRKMPTEWVGYLPKRFQPMDYF</sequence>
<dbReference type="EMBL" id="JABFUD020000015">
    <property type="protein sequence ID" value="KAI5069769.1"/>
    <property type="molecule type" value="Genomic_DNA"/>
</dbReference>
<dbReference type="InterPro" id="IPR003615">
    <property type="entry name" value="HNH_nuc"/>
</dbReference>
<proteinExistence type="predicted"/>
<dbReference type="AlphaFoldDB" id="A0A9D4UKV6"/>
<comment type="caution">
    <text evidence="2">The sequence shown here is derived from an EMBL/GenBank/DDBJ whole genome shotgun (WGS) entry which is preliminary data.</text>
</comment>
<accession>A0A9D4UKV6</accession>
<dbReference type="InterPro" id="IPR029471">
    <property type="entry name" value="HNH_5"/>
</dbReference>
<dbReference type="Pfam" id="PF14279">
    <property type="entry name" value="HNH_5"/>
    <property type="match status" value="1"/>
</dbReference>
<dbReference type="OrthoDB" id="2127950at2759"/>
<organism evidence="2 3">
    <name type="scientific">Adiantum capillus-veneris</name>
    <name type="common">Maidenhair fern</name>
    <dbReference type="NCBI Taxonomy" id="13818"/>
    <lineage>
        <taxon>Eukaryota</taxon>
        <taxon>Viridiplantae</taxon>
        <taxon>Streptophyta</taxon>
        <taxon>Embryophyta</taxon>
        <taxon>Tracheophyta</taxon>
        <taxon>Polypodiopsida</taxon>
        <taxon>Polypodiidae</taxon>
        <taxon>Polypodiales</taxon>
        <taxon>Pteridineae</taxon>
        <taxon>Pteridaceae</taxon>
        <taxon>Vittarioideae</taxon>
        <taxon>Adiantum</taxon>
    </lineage>
</organism>
<gene>
    <name evidence="2" type="ORF">GOP47_0016070</name>
</gene>
<reference evidence="2" key="1">
    <citation type="submission" date="2021-01" db="EMBL/GenBank/DDBJ databases">
        <title>Adiantum capillus-veneris genome.</title>
        <authorList>
            <person name="Fang Y."/>
            <person name="Liao Q."/>
        </authorList>
    </citation>
    <scope>NUCLEOTIDE SEQUENCE</scope>
    <source>
        <strain evidence="2">H3</strain>
        <tissue evidence="2">Leaf</tissue>
    </source>
</reference>
<dbReference type="SMART" id="SM00507">
    <property type="entry name" value="HNHc"/>
    <property type="match status" value="1"/>
</dbReference>
<dbReference type="PANTHER" id="PTHR33877:SF2">
    <property type="entry name" value="OS07G0170200 PROTEIN"/>
    <property type="match status" value="1"/>
</dbReference>
<evidence type="ECO:0000313" key="3">
    <source>
        <dbReference type="Proteomes" id="UP000886520"/>
    </source>
</evidence>
<evidence type="ECO:0000259" key="1">
    <source>
        <dbReference type="SMART" id="SM00507"/>
    </source>
</evidence>
<dbReference type="PANTHER" id="PTHR33877">
    <property type="entry name" value="SLL1193 PROTEIN"/>
    <property type="match status" value="1"/>
</dbReference>
<dbReference type="CDD" id="cd00085">
    <property type="entry name" value="HNHc"/>
    <property type="match status" value="1"/>
</dbReference>
<dbReference type="Gene3D" id="1.10.30.50">
    <property type="match status" value="1"/>
</dbReference>
<dbReference type="Proteomes" id="UP000886520">
    <property type="component" value="Chromosome 15"/>
</dbReference>
<evidence type="ECO:0000313" key="2">
    <source>
        <dbReference type="EMBL" id="KAI5069769.1"/>
    </source>
</evidence>
<keyword evidence="3" id="KW-1185">Reference proteome</keyword>
<protein>
    <recommendedName>
        <fullName evidence="1">HNH nuclease domain-containing protein</fullName>
    </recommendedName>
</protein>
<dbReference type="InterPro" id="IPR052892">
    <property type="entry name" value="NA-targeting_endonuclease"/>
</dbReference>
<name>A0A9D4UKV6_ADICA</name>